<comment type="caution">
    <text evidence="3">The sequence shown here is derived from an EMBL/GenBank/DDBJ whole genome shotgun (WGS) entry which is preliminary data.</text>
</comment>
<dbReference type="NCBIfam" id="TIGR01965">
    <property type="entry name" value="VCBS_repeat"/>
    <property type="match status" value="1"/>
</dbReference>
<evidence type="ECO:0000259" key="2">
    <source>
        <dbReference type="Pfam" id="PF17803"/>
    </source>
</evidence>
<evidence type="ECO:0000256" key="1">
    <source>
        <dbReference type="SAM" id="MobiDB-lite"/>
    </source>
</evidence>
<dbReference type="InterPro" id="IPR010221">
    <property type="entry name" value="VCBS_dom"/>
</dbReference>
<reference evidence="3 4" key="1">
    <citation type="submission" date="2015-01" db="EMBL/GenBank/DDBJ databases">
        <title>Vibrio sp. C94 JCM 19241 whole genome shotgun sequence.</title>
        <authorList>
            <person name="Sawabe T."/>
            <person name="Meirelles P."/>
            <person name="Feng G."/>
            <person name="Sayaka M."/>
            <person name="Hattori M."/>
            <person name="Ohkuma M."/>
        </authorList>
    </citation>
    <scope>NUCLEOTIDE SEQUENCE [LARGE SCALE GENOMIC DNA]</scope>
    <source>
        <strain evidence="4">JCM 19241</strain>
    </source>
</reference>
<dbReference type="NCBIfam" id="NF012211">
    <property type="entry name" value="tand_rpt_95"/>
    <property type="match status" value="3"/>
</dbReference>
<accession>A0A0B8QAE9</accession>
<feature type="region of interest" description="Disordered" evidence="1">
    <location>
        <begin position="82"/>
        <end position="111"/>
    </location>
</feature>
<proteinExistence type="predicted"/>
<dbReference type="InterPro" id="IPR040853">
    <property type="entry name" value="RapA2_cadherin-like"/>
</dbReference>
<dbReference type="EMBL" id="BBSC01000004">
    <property type="protein sequence ID" value="GAM75581.1"/>
    <property type="molecule type" value="Genomic_DNA"/>
</dbReference>
<dbReference type="AlphaFoldDB" id="A0A0B8QAE9"/>
<feature type="domain" description="RapA2 cadherin-like" evidence="2">
    <location>
        <begin position="149"/>
        <end position="210"/>
    </location>
</feature>
<protein>
    <submittedName>
        <fullName evidence="3">Fibronectin type III domain protein</fullName>
    </submittedName>
</protein>
<evidence type="ECO:0000313" key="4">
    <source>
        <dbReference type="Proteomes" id="UP000031666"/>
    </source>
</evidence>
<organism evidence="3 4">
    <name type="scientific">Vibrio ishigakensis</name>
    <dbReference type="NCBI Taxonomy" id="1481914"/>
    <lineage>
        <taxon>Bacteria</taxon>
        <taxon>Pseudomonadati</taxon>
        <taxon>Pseudomonadota</taxon>
        <taxon>Gammaproteobacteria</taxon>
        <taxon>Vibrionales</taxon>
        <taxon>Vibrionaceae</taxon>
        <taxon>Vibrio</taxon>
    </lineage>
</organism>
<feature type="domain" description="RapA2 cadherin-like" evidence="2">
    <location>
        <begin position="245"/>
        <end position="312"/>
    </location>
</feature>
<gene>
    <name evidence="3" type="ORF">JCM19241_3493</name>
</gene>
<dbReference type="Gene3D" id="2.60.40.2810">
    <property type="match status" value="2"/>
</dbReference>
<reference evidence="3 4" key="2">
    <citation type="submission" date="2015-01" db="EMBL/GenBank/DDBJ databases">
        <authorList>
            <consortium name="NBRP consortium"/>
            <person name="Sawabe T."/>
            <person name="Meirelles P."/>
            <person name="Feng G."/>
            <person name="Sayaka M."/>
            <person name="Hattori M."/>
            <person name="Ohkuma M."/>
        </authorList>
    </citation>
    <scope>NUCLEOTIDE SEQUENCE [LARGE SCALE GENOMIC DNA]</scope>
    <source>
        <strain evidence="4">JCM 19241</strain>
    </source>
</reference>
<dbReference type="Pfam" id="PF17803">
    <property type="entry name" value="Cadherin_4"/>
    <property type="match status" value="2"/>
</dbReference>
<dbReference type="STRING" id="1481914.JCM19241_3493"/>
<dbReference type="Pfam" id="PF17963">
    <property type="entry name" value="Big_9"/>
    <property type="match status" value="2"/>
</dbReference>
<dbReference type="PANTHER" id="PTHR34720">
    <property type="entry name" value="MICROCYSTIN DEPENDENT PROTEIN"/>
    <property type="match status" value="1"/>
</dbReference>
<evidence type="ECO:0000313" key="3">
    <source>
        <dbReference type="EMBL" id="GAM75581.1"/>
    </source>
</evidence>
<name>A0A0B8QAE9_9VIBR</name>
<feature type="compositionally biased region" description="Acidic residues" evidence="1">
    <location>
        <begin position="90"/>
        <end position="100"/>
    </location>
</feature>
<sequence length="601" mass="64476">MDGISFAQDVVFGDAWIIVNANGDLIINPQNYTPQPGDVVLSVGEGELVNPSPENIASEINVSVVEADGSINSVDVSDRVQEALGGNGQDGDEPQSEDRDDGSSLTASTAVQRDGAETIAQTAFDTEGLNGIPFTPAQETIVEQFIFETVALINSIPEASDDSFETSEDAKLFGSVPIATDSDGEVVRYQLVSGVDSGELIFRNDGSFDFDPGGQFDELAPGESEEITFEYIAVDDQGDASEPKTITIVVTGENDAPTAVDDSFSGKEGDWVLIDFLGNDFDIDGDEISVVDIQVPAELGEVSLQEDGNYYFIPADENLNGDIEISYTIQDELGATDSAKILVTLSPENDPPLAQADEAETDEDTAVIIDVLDNDVDVDGDELTIISAGVLGEGDSGSVEIVDGKLVFTPTENFNGFVEIEYTISDGNGGESTASVYVAVNAVNDRPTAVDDSYQTQEYQAVLIDPLANDFDVDGDDISIVSISVPEEQGVVYQDEGGQYYFSPAEGFSGEATISYIIQDELGLQDSAEIFVSVEEINEAPEITVTVKLSLKVRLKWVTLLLSTKPTTKKTMNSRSILHREPMTMVSMSLLMVRFFLLSRV</sequence>
<dbReference type="PANTHER" id="PTHR34720:SF9">
    <property type="entry name" value="BLR4714 PROTEIN"/>
    <property type="match status" value="1"/>
</dbReference>
<dbReference type="Proteomes" id="UP000031666">
    <property type="component" value="Unassembled WGS sequence"/>
</dbReference>